<proteinExistence type="predicted"/>
<evidence type="ECO:0000313" key="2">
    <source>
        <dbReference type="Proteomes" id="UP000306790"/>
    </source>
</evidence>
<sequence length="61" mass="7142">MYYCEECDAYVGLHPFTAIPMVTLADKMTRDAHRSSKRPFERFWRWAYDAQKGISVTGSSY</sequence>
<dbReference type="Proteomes" id="UP000306790">
    <property type="component" value="Unassembled WGS sequence"/>
</dbReference>
<gene>
    <name evidence="1" type="ORF">DJ535_20460</name>
</gene>
<dbReference type="RefSeq" id="WP_082138872.1">
    <property type="nucleotide sequence ID" value="NZ_QFVP01000015.1"/>
</dbReference>
<dbReference type="EMBL" id="QFVP01000015">
    <property type="protein sequence ID" value="THE34873.1"/>
    <property type="molecule type" value="Genomic_DNA"/>
</dbReference>
<dbReference type="Pfam" id="PF11672">
    <property type="entry name" value="DUF3268"/>
    <property type="match status" value="1"/>
</dbReference>
<evidence type="ECO:0000313" key="1">
    <source>
        <dbReference type="EMBL" id="THE34873.1"/>
    </source>
</evidence>
<reference evidence="1 2" key="1">
    <citation type="submission" date="2018-05" db="EMBL/GenBank/DDBJ databases">
        <title>Isolation and genomic analyses of lactose-positive bacteria from faecal samples of preterm neonates.</title>
        <authorList>
            <person name="Chen Y."/>
            <person name="Brook T.C."/>
            <person name="O'Neill I."/>
            <person name="Soe C.Z."/>
            <person name="Hall L.J."/>
            <person name="Hoyles L."/>
        </authorList>
    </citation>
    <scope>NUCLEOTIDE SEQUENCE [LARGE SCALE GENOMIC DNA]</scope>
    <source>
        <strain evidence="1 2">P080C CL</strain>
    </source>
</reference>
<dbReference type="InterPro" id="IPR021686">
    <property type="entry name" value="DUF3268"/>
</dbReference>
<name>A0ABY2PQH5_9ENTR</name>
<accession>A0ABY2PQH5</accession>
<organism evidence="1 2">
    <name type="scientific">Citrobacter murliniae</name>
    <dbReference type="NCBI Taxonomy" id="67829"/>
    <lineage>
        <taxon>Bacteria</taxon>
        <taxon>Pseudomonadati</taxon>
        <taxon>Pseudomonadota</taxon>
        <taxon>Gammaproteobacteria</taxon>
        <taxon>Enterobacterales</taxon>
        <taxon>Enterobacteriaceae</taxon>
        <taxon>Citrobacter</taxon>
        <taxon>Citrobacter freundii complex</taxon>
    </lineage>
</organism>
<comment type="caution">
    <text evidence="1">The sequence shown here is derived from an EMBL/GenBank/DDBJ whole genome shotgun (WGS) entry which is preliminary data.</text>
</comment>
<keyword evidence="2" id="KW-1185">Reference proteome</keyword>
<protein>
    <submittedName>
        <fullName evidence="1">Uncharacterized protein</fullName>
    </submittedName>
</protein>